<feature type="chain" id="PRO_5010234843" description="Lipoprotein" evidence="1">
    <location>
        <begin position="24"/>
        <end position="120"/>
    </location>
</feature>
<accession>A0A1H7TT64</accession>
<gene>
    <name evidence="2" type="ORF">SAMN05444354_109128</name>
</gene>
<evidence type="ECO:0008006" key="4">
    <source>
        <dbReference type="Google" id="ProtNLM"/>
    </source>
</evidence>
<dbReference type="OrthoDB" id="5518034at2"/>
<sequence>MRLLALGALALVFACGGPPAPDAALCRDVLARVCLARSCPAVGEPLGLGTGGCQATLEARTGCGEEAFVLSEPSRERLLFCRQPLVRRGTDPGKAPTCGEVAEAFRDCPDLAAFLQGAPP</sequence>
<evidence type="ECO:0000313" key="3">
    <source>
        <dbReference type="Proteomes" id="UP000182719"/>
    </source>
</evidence>
<name>A0A1H7TT64_STIAU</name>
<protein>
    <recommendedName>
        <fullName evidence="4">Lipoprotein</fullName>
    </recommendedName>
</protein>
<dbReference type="AlphaFoldDB" id="A0A1H7TT64"/>
<organism evidence="2 3">
    <name type="scientific">Stigmatella aurantiaca</name>
    <dbReference type="NCBI Taxonomy" id="41"/>
    <lineage>
        <taxon>Bacteria</taxon>
        <taxon>Pseudomonadati</taxon>
        <taxon>Myxococcota</taxon>
        <taxon>Myxococcia</taxon>
        <taxon>Myxococcales</taxon>
        <taxon>Cystobacterineae</taxon>
        <taxon>Archangiaceae</taxon>
        <taxon>Stigmatella</taxon>
    </lineage>
</organism>
<evidence type="ECO:0000256" key="1">
    <source>
        <dbReference type="SAM" id="SignalP"/>
    </source>
</evidence>
<keyword evidence="1" id="KW-0732">Signal</keyword>
<dbReference type="Proteomes" id="UP000182719">
    <property type="component" value="Unassembled WGS sequence"/>
</dbReference>
<evidence type="ECO:0000313" key="2">
    <source>
        <dbReference type="EMBL" id="SEL87097.1"/>
    </source>
</evidence>
<feature type="signal peptide" evidence="1">
    <location>
        <begin position="1"/>
        <end position="23"/>
    </location>
</feature>
<dbReference type="EMBL" id="FOAP01000009">
    <property type="protein sequence ID" value="SEL87097.1"/>
    <property type="molecule type" value="Genomic_DNA"/>
</dbReference>
<keyword evidence="3" id="KW-1185">Reference proteome</keyword>
<dbReference type="PROSITE" id="PS51257">
    <property type="entry name" value="PROKAR_LIPOPROTEIN"/>
    <property type="match status" value="1"/>
</dbReference>
<proteinExistence type="predicted"/>
<dbReference type="RefSeq" id="WP_075007814.1">
    <property type="nucleotide sequence ID" value="NZ_FOAP01000009.1"/>
</dbReference>
<reference evidence="3" key="1">
    <citation type="submission" date="2016-10" db="EMBL/GenBank/DDBJ databases">
        <authorList>
            <person name="Varghese N."/>
            <person name="Submissions S."/>
        </authorList>
    </citation>
    <scope>NUCLEOTIDE SEQUENCE [LARGE SCALE GENOMIC DNA]</scope>
    <source>
        <strain evidence="3">DSM 17044</strain>
    </source>
</reference>